<dbReference type="Proteomes" id="UP000245288">
    <property type="component" value="Unassembled WGS sequence"/>
</dbReference>
<dbReference type="EMBL" id="JRFU01000106">
    <property type="protein sequence ID" value="PWE86482.1"/>
    <property type="molecule type" value="Genomic_DNA"/>
</dbReference>
<organism evidence="2 3">
    <name type="scientific">Eubacterium ramulus</name>
    <dbReference type="NCBI Taxonomy" id="39490"/>
    <lineage>
        <taxon>Bacteria</taxon>
        <taxon>Bacillati</taxon>
        <taxon>Bacillota</taxon>
        <taxon>Clostridia</taxon>
        <taxon>Eubacteriales</taxon>
        <taxon>Eubacteriaceae</taxon>
        <taxon>Eubacterium</taxon>
    </lineage>
</organism>
<proteinExistence type="predicted"/>
<dbReference type="Pfam" id="PF13508">
    <property type="entry name" value="Acetyltransf_7"/>
    <property type="match status" value="1"/>
</dbReference>
<evidence type="ECO:0000313" key="3">
    <source>
        <dbReference type="Proteomes" id="UP000245288"/>
    </source>
</evidence>
<sequence length="125" mass="14646">MRKYVNESTDCGRINIVFKAMKIGLFHHEKLEIGNIDIVEINKDLHHFQIVDFYVDPQYRNSGIGKKLLTKAERYIIKKHHATLLTVVPARQLDAKVPTEHLYLIYEKLGFSFKTAHTLEKFLNH</sequence>
<dbReference type="InterPro" id="IPR000182">
    <property type="entry name" value="GNAT_dom"/>
</dbReference>
<accession>A0A2V1JNS7</accession>
<dbReference type="Gene3D" id="3.40.630.30">
    <property type="match status" value="1"/>
</dbReference>
<dbReference type="CDD" id="cd04301">
    <property type="entry name" value="NAT_SF"/>
    <property type="match status" value="1"/>
</dbReference>
<dbReference type="RefSeq" id="WP_109215863.1">
    <property type="nucleotide sequence ID" value="NZ_CABMEW010000018.1"/>
</dbReference>
<dbReference type="PROSITE" id="PS51186">
    <property type="entry name" value="GNAT"/>
    <property type="match status" value="1"/>
</dbReference>
<reference evidence="2 3" key="1">
    <citation type="submission" date="2014-09" db="EMBL/GenBank/DDBJ databases">
        <title>Butyrate-producing bacteria isolated from human gut.</title>
        <authorList>
            <person name="Zhang Q."/>
            <person name="Zhao L."/>
        </authorList>
    </citation>
    <scope>NUCLEOTIDE SEQUENCE [LARGE SCALE GENOMIC DNA]</scope>
    <source>
        <strain evidence="2 3">21</strain>
    </source>
</reference>
<dbReference type="AlphaFoldDB" id="A0A2V1JNS7"/>
<dbReference type="SUPFAM" id="SSF55729">
    <property type="entry name" value="Acyl-CoA N-acyltransferases (Nat)"/>
    <property type="match status" value="1"/>
</dbReference>
<dbReference type="OrthoDB" id="9795206at2"/>
<name>A0A2V1JNS7_EUBRA</name>
<evidence type="ECO:0000313" key="2">
    <source>
        <dbReference type="EMBL" id="PWE86482.1"/>
    </source>
</evidence>
<gene>
    <name evidence="2" type="ORF">LG34_09905</name>
</gene>
<dbReference type="GO" id="GO:0016747">
    <property type="term" value="F:acyltransferase activity, transferring groups other than amino-acyl groups"/>
    <property type="evidence" value="ECO:0007669"/>
    <property type="project" value="InterPro"/>
</dbReference>
<feature type="domain" description="N-acetyltransferase" evidence="1">
    <location>
        <begin position="1"/>
        <end position="125"/>
    </location>
</feature>
<evidence type="ECO:0000259" key="1">
    <source>
        <dbReference type="PROSITE" id="PS51186"/>
    </source>
</evidence>
<keyword evidence="3" id="KW-1185">Reference proteome</keyword>
<comment type="caution">
    <text evidence="2">The sequence shown here is derived from an EMBL/GenBank/DDBJ whole genome shotgun (WGS) entry which is preliminary data.</text>
</comment>
<protein>
    <recommendedName>
        <fullName evidence="1">N-acetyltransferase domain-containing protein</fullName>
    </recommendedName>
</protein>
<dbReference type="InterPro" id="IPR016181">
    <property type="entry name" value="Acyl_CoA_acyltransferase"/>
</dbReference>